<comment type="cofactor">
    <cofactor evidence="1">
        <name>Mg(2+)</name>
        <dbReference type="ChEBI" id="CHEBI:18420"/>
    </cofactor>
</comment>
<dbReference type="SUPFAM" id="SSF52172">
    <property type="entry name" value="CheY-like"/>
    <property type="match status" value="1"/>
</dbReference>
<comment type="catalytic activity">
    <reaction evidence="3">
        <text>2 GTP = 3',3'-c-di-GMP + 2 diphosphate</text>
        <dbReference type="Rhea" id="RHEA:24898"/>
        <dbReference type="ChEBI" id="CHEBI:33019"/>
        <dbReference type="ChEBI" id="CHEBI:37565"/>
        <dbReference type="ChEBI" id="CHEBI:58805"/>
        <dbReference type="EC" id="2.7.7.65"/>
    </reaction>
</comment>
<dbReference type="AlphaFoldDB" id="A0A1X9NBZ1"/>
<reference evidence="7 8" key="1">
    <citation type="submission" date="2016-11" db="EMBL/GenBank/DDBJ databases">
        <title>Trade-off between light-utilization and light-protection in marine flavobacteria.</title>
        <authorList>
            <person name="Kumagai Y."/>
        </authorList>
    </citation>
    <scope>NUCLEOTIDE SEQUENCE [LARGE SCALE GENOMIC DNA]</scope>
    <source>
        <strain evidence="7 8">NBRC 107125</strain>
    </source>
</reference>
<dbReference type="InterPro" id="IPR011006">
    <property type="entry name" value="CheY-like_superfamily"/>
</dbReference>
<feature type="domain" description="Response regulatory" evidence="5">
    <location>
        <begin position="7"/>
        <end position="123"/>
    </location>
</feature>
<gene>
    <name evidence="7" type="ORF">BST96_13925</name>
</gene>
<dbReference type="GO" id="GO:0005886">
    <property type="term" value="C:plasma membrane"/>
    <property type="evidence" value="ECO:0007669"/>
    <property type="project" value="TreeGrafter"/>
</dbReference>
<sequence length="294" mass="32532">MEYRKPEILIVDDSPANIHVLAQLLSAEYQVKVASDGARCLELALAGPAPDLILLDVNMPEINGYEVCKQLKANEATKTIPIIFITGMTSAENEAYGFELGAVDYISKPFHPAVVEARVKTQITIKQQADKLERMAMRDQLTGLYNRYYLIDIASKKIASAVNHQSPLSIAVIDIDKFKSFNDQYGHEFGDEVLVEFAQLLESHCCANDVVSRYGGEEFVMLMEGSDLALSLEKSESLRRIASELKPKGISVTASFGVTTLRPQDDCFDDMFSRADAALFAAKTAGRNCVRQHQ</sequence>
<dbReference type="InterPro" id="IPR050469">
    <property type="entry name" value="Diguanylate_Cyclase"/>
</dbReference>
<evidence type="ECO:0000256" key="2">
    <source>
        <dbReference type="ARBA" id="ARBA00012528"/>
    </source>
</evidence>
<dbReference type="EC" id="2.7.7.65" evidence="2"/>
<dbReference type="OrthoDB" id="9812260at2"/>
<dbReference type="InterPro" id="IPR029787">
    <property type="entry name" value="Nucleotide_cyclase"/>
</dbReference>
<feature type="modified residue" description="4-aspartylphosphate" evidence="4">
    <location>
        <position position="56"/>
    </location>
</feature>
<dbReference type="Pfam" id="PF00990">
    <property type="entry name" value="GGDEF"/>
    <property type="match status" value="1"/>
</dbReference>
<dbReference type="RefSeq" id="WP_085759286.1">
    <property type="nucleotide sequence ID" value="NZ_CP019343.1"/>
</dbReference>
<dbReference type="InterPro" id="IPR043128">
    <property type="entry name" value="Rev_trsase/Diguanyl_cyclase"/>
</dbReference>
<dbReference type="Proteomes" id="UP000193450">
    <property type="component" value="Chromosome"/>
</dbReference>
<evidence type="ECO:0000256" key="1">
    <source>
        <dbReference type="ARBA" id="ARBA00001946"/>
    </source>
</evidence>
<dbReference type="InterPro" id="IPR000160">
    <property type="entry name" value="GGDEF_dom"/>
</dbReference>
<evidence type="ECO:0000259" key="5">
    <source>
        <dbReference type="PROSITE" id="PS50110"/>
    </source>
</evidence>
<dbReference type="PROSITE" id="PS50887">
    <property type="entry name" value="GGDEF"/>
    <property type="match status" value="1"/>
</dbReference>
<dbReference type="GO" id="GO:0000160">
    <property type="term" value="P:phosphorelay signal transduction system"/>
    <property type="evidence" value="ECO:0007669"/>
    <property type="project" value="InterPro"/>
</dbReference>
<dbReference type="Pfam" id="PF00072">
    <property type="entry name" value="Response_reg"/>
    <property type="match status" value="1"/>
</dbReference>
<dbReference type="KEGG" id="osg:BST96_13925"/>
<evidence type="ECO:0000256" key="3">
    <source>
        <dbReference type="ARBA" id="ARBA00034247"/>
    </source>
</evidence>
<dbReference type="GO" id="GO:0052621">
    <property type="term" value="F:diguanylate cyclase activity"/>
    <property type="evidence" value="ECO:0007669"/>
    <property type="project" value="UniProtKB-EC"/>
</dbReference>
<feature type="domain" description="GGDEF" evidence="6">
    <location>
        <begin position="166"/>
        <end position="294"/>
    </location>
</feature>
<dbReference type="Gene3D" id="3.40.50.2300">
    <property type="match status" value="1"/>
</dbReference>
<dbReference type="InterPro" id="IPR001789">
    <property type="entry name" value="Sig_transdc_resp-reg_receiver"/>
</dbReference>
<name>A0A1X9NBZ1_9GAMM</name>
<dbReference type="SUPFAM" id="SSF55073">
    <property type="entry name" value="Nucleotide cyclase"/>
    <property type="match status" value="1"/>
</dbReference>
<evidence type="ECO:0000313" key="8">
    <source>
        <dbReference type="Proteomes" id="UP000193450"/>
    </source>
</evidence>
<keyword evidence="4" id="KW-0597">Phosphoprotein</keyword>
<dbReference type="PANTHER" id="PTHR45138:SF9">
    <property type="entry name" value="DIGUANYLATE CYCLASE DGCM-RELATED"/>
    <property type="match status" value="1"/>
</dbReference>
<dbReference type="GO" id="GO:1902201">
    <property type="term" value="P:negative regulation of bacterial-type flagellum-dependent cell motility"/>
    <property type="evidence" value="ECO:0007669"/>
    <property type="project" value="TreeGrafter"/>
</dbReference>
<dbReference type="SMART" id="SM00448">
    <property type="entry name" value="REC"/>
    <property type="match status" value="1"/>
</dbReference>
<dbReference type="FunFam" id="3.30.70.270:FF:000001">
    <property type="entry name" value="Diguanylate cyclase domain protein"/>
    <property type="match status" value="1"/>
</dbReference>
<dbReference type="Gene3D" id="3.30.70.270">
    <property type="match status" value="1"/>
</dbReference>
<dbReference type="SMART" id="SM00267">
    <property type="entry name" value="GGDEF"/>
    <property type="match status" value="1"/>
</dbReference>
<proteinExistence type="predicted"/>
<evidence type="ECO:0000259" key="6">
    <source>
        <dbReference type="PROSITE" id="PS50887"/>
    </source>
</evidence>
<protein>
    <recommendedName>
        <fullName evidence="2">diguanylate cyclase</fullName>
        <ecNumber evidence="2">2.7.7.65</ecNumber>
    </recommendedName>
</protein>
<evidence type="ECO:0000256" key="4">
    <source>
        <dbReference type="PROSITE-ProRule" id="PRU00169"/>
    </source>
</evidence>
<dbReference type="CDD" id="cd01949">
    <property type="entry name" value="GGDEF"/>
    <property type="match status" value="1"/>
</dbReference>
<dbReference type="PROSITE" id="PS50110">
    <property type="entry name" value="RESPONSE_REGULATORY"/>
    <property type="match status" value="1"/>
</dbReference>
<dbReference type="PANTHER" id="PTHR45138">
    <property type="entry name" value="REGULATORY COMPONENTS OF SENSORY TRANSDUCTION SYSTEM"/>
    <property type="match status" value="1"/>
</dbReference>
<dbReference type="STRING" id="716816.BST96_13925"/>
<dbReference type="CDD" id="cd19920">
    <property type="entry name" value="REC_PA4781-like"/>
    <property type="match status" value="1"/>
</dbReference>
<dbReference type="EMBL" id="CP019343">
    <property type="protein sequence ID" value="ARN75116.1"/>
    <property type="molecule type" value="Genomic_DNA"/>
</dbReference>
<organism evidence="7 8">
    <name type="scientific">Oceanicoccus sagamiensis</name>
    <dbReference type="NCBI Taxonomy" id="716816"/>
    <lineage>
        <taxon>Bacteria</taxon>
        <taxon>Pseudomonadati</taxon>
        <taxon>Pseudomonadota</taxon>
        <taxon>Gammaproteobacteria</taxon>
        <taxon>Cellvibrionales</taxon>
        <taxon>Spongiibacteraceae</taxon>
        <taxon>Oceanicoccus</taxon>
    </lineage>
</organism>
<keyword evidence="8" id="KW-1185">Reference proteome</keyword>
<evidence type="ECO:0000313" key="7">
    <source>
        <dbReference type="EMBL" id="ARN75116.1"/>
    </source>
</evidence>
<accession>A0A1X9NBZ1</accession>
<dbReference type="GO" id="GO:0043709">
    <property type="term" value="P:cell adhesion involved in single-species biofilm formation"/>
    <property type="evidence" value="ECO:0007669"/>
    <property type="project" value="TreeGrafter"/>
</dbReference>
<dbReference type="NCBIfam" id="TIGR00254">
    <property type="entry name" value="GGDEF"/>
    <property type="match status" value="1"/>
</dbReference>